<dbReference type="InterPro" id="IPR029056">
    <property type="entry name" value="Ribokinase-like"/>
</dbReference>
<name>A0A0R1HSF4_9LACO</name>
<comment type="caution">
    <text evidence="2">The sequence shown here is derived from an EMBL/GenBank/DDBJ whole genome shotgun (WGS) entry which is preliminary data.</text>
</comment>
<dbReference type="Gene3D" id="3.40.1190.20">
    <property type="match status" value="1"/>
</dbReference>
<evidence type="ECO:0000313" key="2">
    <source>
        <dbReference type="EMBL" id="KRK46385.1"/>
    </source>
</evidence>
<accession>A0A0R1HSF4</accession>
<dbReference type="Pfam" id="PF01256">
    <property type="entry name" value="Carb_kinase"/>
    <property type="match status" value="1"/>
</dbReference>
<dbReference type="GO" id="GO:0016836">
    <property type="term" value="F:hydro-lyase activity"/>
    <property type="evidence" value="ECO:0007669"/>
    <property type="project" value="InterPro"/>
</dbReference>
<dbReference type="OrthoDB" id="9806925at2"/>
<dbReference type="EMBL" id="AZDI01000001">
    <property type="protein sequence ID" value="KRK46385.1"/>
    <property type="molecule type" value="Genomic_DNA"/>
</dbReference>
<dbReference type="AlphaFoldDB" id="A0A0R1HSF4"/>
<reference evidence="2 3" key="1">
    <citation type="journal article" date="2015" name="Genome Announc.">
        <title>Expanding the biotechnology potential of lactobacilli through comparative genomics of 213 strains and associated genera.</title>
        <authorList>
            <person name="Sun Z."/>
            <person name="Harris H.M."/>
            <person name="McCann A."/>
            <person name="Guo C."/>
            <person name="Argimon S."/>
            <person name="Zhang W."/>
            <person name="Yang X."/>
            <person name="Jeffery I.B."/>
            <person name="Cooney J.C."/>
            <person name="Kagawa T.F."/>
            <person name="Liu W."/>
            <person name="Song Y."/>
            <person name="Salvetti E."/>
            <person name="Wrobel A."/>
            <person name="Rasinkangas P."/>
            <person name="Parkhill J."/>
            <person name="Rea M.C."/>
            <person name="O'Sullivan O."/>
            <person name="Ritari J."/>
            <person name="Douillard F.P."/>
            <person name="Paul Ross R."/>
            <person name="Yang R."/>
            <person name="Briner A.E."/>
            <person name="Felis G.E."/>
            <person name="de Vos W.M."/>
            <person name="Barrangou R."/>
            <person name="Klaenhammer T.R."/>
            <person name="Caufield P.W."/>
            <person name="Cui Y."/>
            <person name="Zhang H."/>
            <person name="O'Toole P.W."/>
        </authorList>
    </citation>
    <scope>NUCLEOTIDE SEQUENCE [LARGE SCALE GENOMIC DNA]</scope>
    <source>
        <strain evidence="2 3">DSM 15638</strain>
    </source>
</reference>
<dbReference type="Proteomes" id="UP000051450">
    <property type="component" value="Unassembled WGS sequence"/>
</dbReference>
<feature type="domain" description="YjeF C-terminal" evidence="1">
    <location>
        <begin position="26"/>
        <end position="260"/>
    </location>
</feature>
<dbReference type="SUPFAM" id="SSF53613">
    <property type="entry name" value="Ribokinase-like"/>
    <property type="match status" value="1"/>
</dbReference>
<organism evidence="2 3">
    <name type="scientific">Dellaglioa algida DSM 15638</name>
    <dbReference type="NCBI Taxonomy" id="1423719"/>
    <lineage>
        <taxon>Bacteria</taxon>
        <taxon>Bacillati</taxon>
        <taxon>Bacillota</taxon>
        <taxon>Bacilli</taxon>
        <taxon>Lactobacillales</taxon>
        <taxon>Lactobacillaceae</taxon>
        <taxon>Dellaglioa</taxon>
    </lineage>
</organism>
<keyword evidence="3" id="KW-1185">Reference proteome</keyword>
<dbReference type="PATRIC" id="fig|1423719.4.peg.6"/>
<protein>
    <submittedName>
        <fullName evidence="2">Carbohydrate kinase, YjeF related protein</fullName>
    </submittedName>
</protein>
<dbReference type="InterPro" id="IPR000631">
    <property type="entry name" value="CARKD"/>
</dbReference>
<proteinExistence type="predicted"/>
<dbReference type="RefSeq" id="WP_057973332.1">
    <property type="nucleotide sequence ID" value="NZ_AZDI01000001.1"/>
</dbReference>
<dbReference type="GO" id="GO:0016301">
    <property type="term" value="F:kinase activity"/>
    <property type="evidence" value="ECO:0007669"/>
    <property type="project" value="UniProtKB-KW"/>
</dbReference>
<sequence length="268" mass="28912">MEKISKSILTNIFNEEEKQVTQQRIVVVGGNENGGGSAFITAKSALYSSGNPVTTATDKLNLGALYANLPETDYINYFDKVLLADAISNASVIVAGPGLGSDLRSSDILDVVLANASLNQTLILSDAALKIIKESEHPLPKTNLILVMDEAEWANFSNVPIEQQTSDSMEIFQQKNNAIIVIKKTNTELYLKDGSVLTSPLKTSQTSTNSLTGIITGLATLSSNTSETVAAAIYLHGYIEDQISRSQFPALPSRIVDNIPLFLKEFTL</sequence>
<gene>
    <name evidence="2" type="ORF">FC66_GL000007</name>
</gene>
<evidence type="ECO:0000313" key="3">
    <source>
        <dbReference type="Proteomes" id="UP000051450"/>
    </source>
</evidence>
<dbReference type="STRING" id="1423719.FC66_GL000007"/>
<keyword evidence="2" id="KW-0808">Transferase</keyword>
<evidence type="ECO:0000259" key="1">
    <source>
        <dbReference type="Pfam" id="PF01256"/>
    </source>
</evidence>
<keyword evidence="2" id="KW-0418">Kinase</keyword>